<dbReference type="Pfam" id="PF07727">
    <property type="entry name" value="RVT_2"/>
    <property type="match status" value="1"/>
</dbReference>
<keyword evidence="3" id="KW-1185">Reference proteome</keyword>
<protein>
    <recommendedName>
        <fullName evidence="1">Reverse transcriptase Ty1/copia-type domain-containing protein</fullName>
    </recommendedName>
</protein>
<evidence type="ECO:0000259" key="1">
    <source>
        <dbReference type="Pfam" id="PF07727"/>
    </source>
</evidence>
<dbReference type="AlphaFoldDB" id="A0AAD8KGY0"/>
<name>A0AAD8KGY0_TARER</name>
<reference evidence="2" key="1">
    <citation type="journal article" date="2023" name="bioRxiv">
        <title>Improved chromosome-level genome assembly for marigold (Tagetes erecta).</title>
        <authorList>
            <person name="Jiang F."/>
            <person name="Yuan L."/>
            <person name="Wang S."/>
            <person name="Wang H."/>
            <person name="Xu D."/>
            <person name="Wang A."/>
            <person name="Fan W."/>
        </authorList>
    </citation>
    <scope>NUCLEOTIDE SEQUENCE</scope>
    <source>
        <strain evidence="2">WSJ</strain>
        <tissue evidence="2">Leaf</tissue>
    </source>
</reference>
<dbReference type="InterPro" id="IPR013103">
    <property type="entry name" value="RVT_2"/>
</dbReference>
<evidence type="ECO:0000313" key="3">
    <source>
        <dbReference type="Proteomes" id="UP001229421"/>
    </source>
</evidence>
<proteinExistence type="predicted"/>
<dbReference type="EMBL" id="JAUHHV010000005">
    <property type="protein sequence ID" value="KAK1422578.1"/>
    <property type="molecule type" value="Genomic_DNA"/>
</dbReference>
<gene>
    <name evidence="2" type="ORF">QVD17_17861</name>
</gene>
<organism evidence="2 3">
    <name type="scientific">Tagetes erecta</name>
    <name type="common">African marigold</name>
    <dbReference type="NCBI Taxonomy" id="13708"/>
    <lineage>
        <taxon>Eukaryota</taxon>
        <taxon>Viridiplantae</taxon>
        <taxon>Streptophyta</taxon>
        <taxon>Embryophyta</taxon>
        <taxon>Tracheophyta</taxon>
        <taxon>Spermatophyta</taxon>
        <taxon>Magnoliopsida</taxon>
        <taxon>eudicotyledons</taxon>
        <taxon>Gunneridae</taxon>
        <taxon>Pentapetalae</taxon>
        <taxon>asterids</taxon>
        <taxon>campanulids</taxon>
        <taxon>Asterales</taxon>
        <taxon>Asteraceae</taxon>
        <taxon>Asteroideae</taxon>
        <taxon>Heliantheae alliance</taxon>
        <taxon>Tageteae</taxon>
        <taxon>Tagetes</taxon>
    </lineage>
</organism>
<evidence type="ECO:0000313" key="2">
    <source>
        <dbReference type="EMBL" id="KAK1422578.1"/>
    </source>
</evidence>
<accession>A0AAD8KGY0</accession>
<dbReference type="Proteomes" id="UP001229421">
    <property type="component" value="Unassembled WGS sequence"/>
</dbReference>
<sequence length="107" mass="12057">MEGVDYHDTFAPVAKLVTIRTLLAVAVKRNWSIQQLDVNNAFLHGDLDEEVYMKVPQGFVKSGETKPMYWPVLFRHANVITCKAATLKVSSEKLATLVIQLNLQNMP</sequence>
<comment type="caution">
    <text evidence="2">The sequence shown here is derived from an EMBL/GenBank/DDBJ whole genome shotgun (WGS) entry which is preliminary data.</text>
</comment>
<feature type="domain" description="Reverse transcriptase Ty1/copia-type" evidence="1">
    <location>
        <begin position="3"/>
        <end position="66"/>
    </location>
</feature>